<gene>
    <name evidence="2" type="ORF">PXEA_LOCUS13434</name>
</gene>
<name>A0A3S4ZUB3_9PLAT</name>
<evidence type="ECO:0000313" key="3">
    <source>
        <dbReference type="Proteomes" id="UP000784294"/>
    </source>
</evidence>
<keyword evidence="3" id="KW-1185">Reference proteome</keyword>
<evidence type="ECO:0000256" key="1">
    <source>
        <dbReference type="SAM" id="MobiDB-lite"/>
    </source>
</evidence>
<organism evidence="2 3">
    <name type="scientific">Protopolystoma xenopodis</name>
    <dbReference type="NCBI Taxonomy" id="117903"/>
    <lineage>
        <taxon>Eukaryota</taxon>
        <taxon>Metazoa</taxon>
        <taxon>Spiralia</taxon>
        <taxon>Lophotrochozoa</taxon>
        <taxon>Platyhelminthes</taxon>
        <taxon>Monogenea</taxon>
        <taxon>Polyopisthocotylea</taxon>
        <taxon>Polystomatidea</taxon>
        <taxon>Polystomatidae</taxon>
        <taxon>Protopolystoma</taxon>
    </lineage>
</organism>
<evidence type="ECO:0000313" key="2">
    <source>
        <dbReference type="EMBL" id="VEL19994.1"/>
    </source>
</evidence>
<dbReference type="Proteomes" id="UP000784294">
    <property type="component" value="Unassembled WGS sequence"/>
</dbReference>
<dbReference type="AlphaFoldDB" id="A0A3S4ZUB3"/>
<sequence>MAELIFATLPFELAGPVNLHPYPVSAKKGIQMAYIIQLSLSTGRDCIFSTAQHLPKAKLSLLPCSSESSASPHPFNSPQSYPRRSRPSTSALPGSRLLRRQGLSLPSEDVVWQ</sequence>
<protein>
    <submittedName>
        <fullName evidence="2">Uncharacterized protein</fullName>
    </submittedName>
</protein>
<accession>A0A3S4ZUB3</accession>
<comment type="caution">
    <text evidence="2">The sequence shown here is derived from an EMBL/GenBank/DDBJ whole genome shotgun (WGS) entry which is preliminary data.</text>
</comment>
<feature type="region of interest" description="Disordered" evidence="1">
    <location>
        <begin position="64"/>
        <end position="100"/>
    </location>
</feature>
<dbReference type="EMBL" id="CAAALY010044248">
    <property type="protein sequence ID" value="VEL19994.1"/>
    <property type="molecule type" value="Genomic_DNA"/>
</dbReference>
<proteinExistence type="predicted"/>
<reference evidence="2" key="1">
    <citation type="submission" date="2018-11" db="EMBL/GenBank/DDBJ databases">
        <authorList>
            <consortium name="Pathogen Informatics"/>
        </authorList>
    </citation>
    <scope>NUCLEOTIDE SEQUENCE</scope>
</reference>